<dbReference type="SMART" id="SM00248">
    <property type="entry name" value="ANK"/>
    <property type="match status" value="3"/>
</dbReference>
<keyword evidence="5" id="KW-0406">Ion transport</keyword>
<proteinExistence type="predicted"/>
<feature type="region of interest" description="Disordered" evidence="9">
    <location>
        <begin position="533"/>
        <end position="598"/>
    </location>
</feature>
<dbReference type="GO" id="GO:0022857">
    <property type="term" value="F:transmembrane transporter activity"/>
    <property type="evidence" value="ECO:0007669"/>
    <property type="project" value="TreeGrafter"/>
</dbReference>
<dbReference type="Pfam" id="PF00023">
    <property type="entry name" value="Ank"/>
    <property type="match status" value="1"/>
</dbReference>
<name>W4FZ85_APHAT</name>
<feature type="compositionally biased region" description="Low complexity" evidence="9">
    <location>
        <begin position="574"/>
        <end position="586"/>
    </location>
</feature>
<evidence type="ECO:0000256" key="8">
    <source>
        <dbReference type="PROSITE-ProRule" id="PRU00023"/>
    </source>
</evidence>
<dbReference type="AlphaFoldDB" id="W4FZ85"/>
<keyword evidence="7" id="KW-0407">Ion channel</keyword>
<dbReference type="SUPFAM" id="SSF48403">
    <property type="entry name" value="Ankyrin repeat"/>
    <property type="match status" value="1"/>
</dbReference>
<dbReference type="GO" id="GO:0034220">
    <property type="term" value="P:monoatomic ion transmembrane transport"/>
    <property type="evidence" value="ECO:0007669"/>
    <property type="project" value="UniProtKB-KW"/>
</dbReference>
<dbReference type="GeneID" id="20814149"/>
<dbReference type="Pfam" id="PF13637">
    <property type="entry name" value="Ank_4"/>
    <property type="match status" value="1"/>
</dbReference>
<dbReference type="OrthoDB" id="194358at2759"/>
<evidence type="ECO:0000313" key="10">
    <source>
        <dbReference type="EMBL" id="ETV72787.1"/>
    </source>
</evidence>
<keyword evidence="4 8" id="KW-0040">ANK repeat</keyword>
<evidence type="ECO:0000256" key="3">
    <source>
        <dbReference type="ARBA" id="ARBA00022737"/>
    </source>
</evidence>
<dbReference type="PANTHER" id="PTHR47143">
    <property type="entry name" value="TRANSIENT RECEPTOR POTENTIAL CATION CHANNEL PROTEIN PAINLESS"/>
    <property type="match status" value="1"/>
</dbReference>
<feature type="compositionally biased region" description="Gly residues" evidence="9">
    <location>
        <begin position="550"/>
        <end position="559"/>
    </location>
</feature>
<feature type="repeat" description="ANK" evidence="8">
    <location>
        <begin position="354"/>
        <end position="386"/>
    </location>
</feature>
<dbReference type="VEuPathDB" id="FungiDB:H257_12153"/>
<dbReference type="STRING" id="112090.W4FZ85"/>
<evidence type="ECO:0000256" key="7">
    <source>
        <dbReference type="ARBA" id="ARBA00023303"/>
    </source>
</evidence>
<protein>
    <submittedName>
        <fullName evidence="10">Uncharacterized protein</fullName>
    </submittedName>
</protein>
<dbReference type="EMBL" id="KI913152">
    <property type="protein sequence ID" value="ETV72787.1"/>
    <property type="molecule type" value="Genomic_DNA"/>
</dbReference>
<accession>W4FZ85</accession>
<evidence type="ECO:0000256" key="4">
    <source>
        <dbReference type="ARBA" id="ARBA00023043"/>
    </source>
</evidence>
<feature type="repeat" description="ANK" evidence="8">
    <location>
        <begin position="389"/>
        <end position="421"/>
    </location>
</feature>
<dbReference type="Gene3D" id="1.25.40.20">
    <property type="entry name" value="Ankyrin repeat-containing domain"/>
    <property type="match status" value="1"/>
</dbReference>
<evidence type="ECO:0000256" key="6">
    <source>
        <dbReference type="ARBA" id="ARBA00023180"/>
    </source>
</evidence>
<keyword evidence="6" id="KW-0325">Glycoprotein</keyword>
<reference evidence="10" key="1">
    <citation type="submission" date="2013-12" db="EMBL/GenBank/DDBJ databases">
        <title>The Genome Sequence of Aphanomyces astaci APO3.</title>
        <authorList>
            <consortium name="The Broad Institute Genomics Platform"/>
            <person name="Russ C."/>
            <person name="Tyler B."/>
            <person name="van West P."/>
            <person name="Dieguez-Uribeondo J."/>
            <person name="Young S.K."/>
            <person name="Zeng Q."/>
            <person name="Gargeya S."/>
            <person name="Fitzgerald M."/>
            <person name="Abouelleil A."/>
            <person name="Alvarado L."/>
            <person name="Chapman S.B."/>
            <person name="Gainer-Dewar J."/>
            <person name="Goldberg J."/>
            <person name="Griggs A."/>
            <person name="Gujja S."/>
            <person name="Hansen M."/>
            <person name="Howarth C."/>
            <person name="Imamovic A."/>
            <person name="Ireland A."/>
            <person name="Larimer J."/>
            <person name="McCowan C."/>
            <person name="Murphy C."/>
            <person name="Pearson M."/>
            <person name="Poon T.W."/>
            <person name="Priest M."/>
            <person name="Roberts A."/>
            <person name="Saif S."/>
            <person name="Shea T."/>
            <person name="Sykes S."/>
            <person name="Wortman J."/>
            <person name="Nusbaum C."/>
            <person name="Birren B."/>
        </authorList>
    </citation>
    <scope>NUCLEOTIDE SEQUENCE [LARGE SCALE GENOMIC DNA]</scope>
    <source>
        <strain evidence="10">APO3</strain>
    </source>
</reference>
<dbReference type="InterPro" id="IPR052076">
    <property type="entry name" value="TRP_cation_channel"/>
</dbReference>
<keyword evidence="1" id="KW-0813">Transport</keyword>
<gene>
    <name evidence="10" type="ORF">H257_12153</name>
</gene>
<keyword evidence="3" id="KW-0677">Repeat</keyword>
<organism evidence="10">
    <name type="scientific">Aphanomyces astaci</name>
    <name type="common">Crayfish plague agent</name>
    <dbReference type="NCBI Taxonomy" id="112090"/>
    <lineage>
        <taxon>Eukaryota</taxon>
        <taxon>Sar</taxon>
        <taxon>Stramenopiles</taxon>
        <taxon>Oomycota</taxon>
        <taxon>Saprolegniomycetes</taxon>
        <taxon>Saprolegniales</taxon>
        <taxon>Verrucalvaceae</taxon>
        <taxon>Aphanomyces</taxon>
    </lineage>
</organism>
<feature type="repeat" description="ANK" evidence="8">
    <location>
        <begin position="422"/>
        <end position="444"/>
    </location>
</feature>
<evidence type="ECO:0000256" key="2">
    <source>
        <dbReference type="ARBA" id="ARBA00022606"/>
    </source>
</evidence>
<dbReference type="PANTHER" id="PTHR47143:SF1">
    <property type="entry name" value="ION_TRANS DOMAIN-CONTAINING PROTEIN"/>
    <property type="match status" value="1"/>
</dbReference>
<dbReference type="PROSITE" id="PS50088">
    <property type="entry name" value="ANK_REPEAT"/>
    <property type="match status" value="3"/>
</dbReference>
<dbReference type="GO" id="GO:1902495">
    <property type="term" value="C:transmembrane transporter complex"/>
    <property type="evidence" value="ECO:0007669"/>
    <property type="project" value="TreeGrafter"/>
</dbReference>
<sequence>MHEAYVRKCRHVNVLLDDLSLAISHRHVIASHHDDAQMVASLAALHAEFKDTWTYIKSTFDATKQVVEDPAALLHLHSEDLNTTLVQVRKACLQLHRTIASHDESFMALDLFRVNQARLQFSKWSVPAAHDDGALHKAHLRVEGQLRKTMGAAGFQSLTGGMAVPPSRSFTEWHGSVVAMLASVAAYEALLEIDASSPSTSGNNTKDTLNIENIGSTQGTLCEAAAVLPSQLQSTSAGDSRVLPKQARRTKMSLDISELRQCWIDGVKLREADLAAAAQAEKDAIHMRAVERQAIQSAQEKFRNDQHKRKLTIWEAVIEGWPVEKINQLAVAEGKKAAQDGAGAFRLRDSQAENGRTLLQLACWSGHVHLVRYFVDKGSNLGQFDCVNNRFSLLHDAARAGRADVVRVLLEYGLPCNILDNYGDNPVHWAARRNHVDTVQALLDLPLKDVATASPTVISTAQITRWRSVLATNGRGKRPAHLTTLHRLRTILMGLTCHPSFIRYACGVDFELVAQAGLEQYNRQGASEAAMLKRRDGLGPPPVKRIPLTSGGGNSGGSSRGMVPQRCHVDVADSASPPSSSSPSTSGVRTTDPPVVDGRRQREFRVKQATARAVKNFEKEGRKHANVQLAGRVFRHSLQPTSSAFAIKTDDMDIFLDHVVE</sequence>
<keyword evidence="2" id="KW-0716">Sensory transduction</keyword>
<evidence type="ECO:0000256" key="5">
    <source>
        <dbReference type="ARBA" id="ARBA00023065"/>
    </source>
</evidence>
<dbReference type="InterPro" id="IPR036770">
    <property type="entry name" value="Ankyrin_rpt-contain_sf"/>
</dbReference>
<dbReference type="InterPro" id="IPR002110">
    <property type="entry name" value="Ankyrin_rpt"/>
</dbReference>
<evidence type="ECO:0000256" key="1">
    <source>
        <dbReference type="ARBA" id="ARBA00022448"/>
    </source>
</evidence>
<evidence type="ECO:0000256" key="9">
    <source>
        <dbReference type="SAM" id="MobiDB-lite"/>
    </source>
</evidence>
<dbReference type="PROSITE" id="PS50297">
    <property type="entry name" value="ANK_REP_REGION"/>
    <property type="match status" value="3"/>
</dbReference>
<dbReference type="RefSeq" id="XP_009837573.1">
    <property type="nucleotide sequence ID" value="XM_009839271.1"/>
</dbReference>